<comment type="caution">
    <text evidence="2">The sequence shown here is derived from an EMBL/GenBank/DDBJ whole genome shotgun (WGS) entry which is preliminary data.</text>
</comment>
<dbReference type="RefSeq" id="WP_378243229.1">
    <property type="nucleotide sequence ID" value="NZ_JBHRWK010000059.1"/>
</dbReference>
<keyword evidence="1" id="KW-0472">Membrane</keyword>
<reference evidence="3" key="1">
    <citation type="journal article" date="2019" name="Int. J. Syst. Evol. Microbiol.">
        <title>The Global Catalogue of Microorganisms (GCM) 10K type strain sequencing project: providing services to taxonomists for standard genome sequencing and annotation.</title>
        <authorList>
            <consortium name="The Broad Institute Genomics Platform"/>
            <consortium name="The Broad Institute Genome Sequencing Center for Infectious Disease"/>
            <person name="Wu L."/>
            <person name="Ma J."/>
        </authorList>
    </citation>
    <scope>NUCLEOTIDE SEQUENCE [LARGE SCALE GENOMIC DNA]</scope>
    <source>
        <strain evidence="3">CGMCC 4.7676</strain>
    </source>
</reference>
<sequence>MSAGQIVMWAVLGPFAALGIAVCIAGFVVDLKEFRAFMSAQDRKEGKR</sequence>
<organism evidence="2 3">
    <name type="scientific">Amycolatopsis speibonae</name>
    <dbReference type="NCBI Taxonomy" id="1450224"/>
    <lineage>
        <taxon>Bacteria</taxon>
        <taxon>Bacillati</taxon>
        <taxon>Actinomycetota</taxon>
        <taxon>Actinomycetes</taxon>
        <taxon>Pseudonocardiales</taxon>
        <taxon>Pseudonocardiaceae</taxon>
        <taxon>Amycolatopsis</taxon>
    </lineage>
</organism>
<keyword evidence="1" id="KW-1133">Transmembrane helix</keyword>
<dbReference type="EMBL" id="JBHRWK010000059">
    <property type="protein sequence ID" value="MFC3454056.1"/>
    <property type="molecule type" value="Genomic_DNA"/>
</dbReference>
<accession>A0ABV7P6L4</accession>
<evidence type="ECO:0000313" key="2">
    <source>
        <dbReference type="EMBL" id="MFC3454056.1"/>
    </source>
</evidence>
<keyword evidence="1" id="KW-0812">Transmembrane</keyword>
<dbReference type="Proteomes" id="UP001595645">
    <property type="component" value="Unassembled WGS sequence"/>
</dbReference>
<proteinExistence type="predicted"/>
<feature type="transmembrane region" description="Helical" evidence="1">
    <location>
        <begin position="6"/>
        <end position="29"/>
    </location>
</feature>
<evidence type="ECO:0000256" key="1">
    <source>
        <dbReference type="SAM" id="Phobius"/>
    </source>
</evidence>
<gene>
    <name evidence="2" type="ORF">ACFOSH_31865</name>
</gene>
<evidence type="ECO:0000313" key="3">
    <source>
        <dbReference type="Proteomes" id="UP001595645"/>
    </source>
</evidence>
<protein>
    <submittedName>
        <fullName evidence="2">Uncharacterized protein</fullName>
    </submittedName>
</protein>
<keyword evidence="3" id="KW-1185">Reference proteome</keyword>
<name>A0ABV7P6L4_9PSEU</name>